<evidence type="ECO:0000256" key="8">
    <source>
        <dbReference type="SAM" id="Phobius"/>
    </source>
</evidence>
<dbReference type="GO" id="GO:0005886">
    <property type="term" value="C:plasma membrane"/>
    <property type="evidence" value="ECO:0007669"/>
    <property type="project" value="UniProtKB-SubCell"/>
</dbReference>
<dbReference type="InterPro" id="IPR002898">
    <property type="entry name" value="MotA_ExbB_proton_chnl"/>
</dbReference>
<dbReference type="OrthoDB" id="9806929at2"/>
<keyword evidence="6 8" id="KW-1133">Transmembrane helix</keyword>
<dbReference type="PROSITE" id="PS01307">
    <property type="entry name" value="MOTA"/>
    <property type="match status" value="1"/>
</dbReference>
<keyword evidence="3" id="KW-0813">Transport</keyword>
<keyword evidence="4" id="KW-1003">Cell membrane</keyword>
<proteinExistence type="inferred from homology"/>
<feature type="transmembrane region" description="Helical" evidence="8">
    <location>
        <begin position="6"/>
        <end position="27"/>
    </location>
</feature>
<evidence type="ECO:0000256" key="3">
    <source>
        <dbReference type="ARBA" id="ARBA00022448"/>
    </source>
</evidence>
<dbReference type="EMBL" id="FMKA01000003">
    <property type="protein sequence ID" value="SCP95926.1"/>
    <property type="molecule type" value="Genomic_DNA"/>
</dbReference>
<dbReference type="GO" id="GO:0071978">
    <property type="term" value="P:bacterial-type flagellum-dependent swarming motility"/>
    <property type="evidence" value="ECO:0007669"/>
    <property type="project" value="InterPro"/>
</dbReference>
<protein>
    <submittedName>
        <fullName evidence="10">Chemotaxis protein MotA</fullName>
    </submittedName>
</protein>
<keyword evidence="7 8" id="KW-0472">Membrane</keyword>
<feature type="domain" description="MotA/TolQ/ExbB proton channel" evidence="9">
    <location>
        <begin position="103"/>
        <end position="220"/>
    </location>
</feature>
<feature type="transmembrane region" description="Helical" evidence="8">
    <location>
        <begin position="152"/>
        <end position="172"/>
    </location>
</feature>
<accession>A0A1D3TQP9</accession>
<reference evidence="10 11" key="1">
    <citation type="submission" date="2016-09" db="EMBL/GenBank/DDBJ databases">
        <authorList>
            <person name="Capua I."/>
            <person name="De Benedictis P."/>
            <person name="Joannis T."/>
            <person name="Lombin L.H."/>
            <person name="Cattoli G."/>
        </authorList>
    </citation>
    <scope>NUCLEOTIDE SEQUENCE [LARGE SCALE GENOMIC DNA]</scope>
    <source>
        <strain evidence="10 11">GluBS11</strain>
    </source>
</reference>
<dbReference type="PANTHER" id="PTHR30433:SF2">
    <property type="entry name" value="MOTILITY PROTEIN A"/>
    <property type="match status" value="1"/>
</dbReference>
<dbReference type="Proteomes" id="UP000199315">
    <property type="component" value="Unassembled WGS sequence"/>
</dbReference>
<evidence type="ECO:0000256" key="7">
    <source>
        <dbReference type="ARBA" id="ARBA00023136"/>
    </source>
</evidence>
<keyword evidence="5 8" id="KW-0812">Transmembrane</keyword>
<evidence type="ECO:0000256" key="6">
    <source>
        <dbReference type="ARBA" id="ARBA00022989"/>
    </source>
</evidence>
<dbReference type="STRING" id="1619234.SAMN05421730_100350"/>
<dbReference type="InterPro" id="IPR000540">
    <property type="entry name" value="Flag_MotA_CS"/>
</dbReference>
<gene>
    <name evidence="10" type="ORF">SAMN05421730_100350</name>
</gene>
<organism evidence="10 11">
    <name type="scientific">Anaerobium acetethylicum</name>
    <dbReference type="NCBI Taxonomy" id="1619234"/>
    <lineage>
        <taxon>Bacteria</taxon>
        <taxon>Bacillati</taxon>
        <taxon>Bacillota</taxon>
        <taxon>Clostridia</taxon>
        <taxon>Lachnospirales</taxon>
        <taxon>Lachnospiraceae</taxon>
        <taxon>Anaerobium</taxon>
    </lineage>
</organism>
<comment type="similarity">
    <text evidence="2">Belongs to the MotA family.</text>
</comment>
<keyword evidence="11" id="KW-1185">Reference proteome</keyword>
<evidence type="ECO:0000313" key="10">
    <source>
        <dbReference type="EMBL" id="SCP95926.1"/>
    </source>
</evidence>
<feature type="transmembrane region" description="Helical" evidence="8">
    <location>
        <begin position="184"/>
        <end position="203"/>
    </location>
</feature>
<dbReference type="RefSeq" id="WP_091230690.1">
    <property type="nucleotide sequence ID" value="NZ_FMKA01000003.1"/>
</dbReference>
<sequence length="263" mass="28331">MDLASIIGLAGCILIIIYGIVSGVDGFSALGNFVDPPSVYITVGGTLFSVLAAYSLKDFLTGLKGFVLVFKSAEVNEAETIKSIIELSNVARKEGLLSLEEAANNLEDEFLRKGILLIVDGTDPELVRAILETELTCIESRHKVVIGFWENIATMGPAWGMIGTLIGLINMLKRLDDAASIGPNMGIALITTLYGSMLANWIGTPVAAKLKYQNDVEIMIKEVMIEGLLSIQAGENPRVIEEKLKSFISPKQRLEMQEAVGGA</sequence>
<comment type="subcellular location">
    <subcellularLocation>
        <location evidence="1">Cell membrane</location>
        <topology evidence="1">Multi-pass membrane protein</topology>
    </subcellularLocation>
</comment>
<evidence type="ECO:0000313" key="11">
    <source>
        <dbReference type="Proteomes" id="UP000199315"/>
    </source>
</evidence>
<feature type="transmembrane region" description="Helical" evidence="8">
    <location>
        <begin position="39"/>
        <end position="56"/>
    </location>
</feature>
<evidence type="ECO:0000256" key="5">
    <source>
        <dbReference type="ARBA" id="ARBA00022692"/>
    </source>
</evidence>
<evidence type="ECO:0000256" key="1">
    <source>
        <dbReference type="ARBA" id="ARBA00004651"/>
    </source>
</evidence>
<dbReference type="InterPro" id="IPR047055">
    <property type="entry name" value="MotA-like"/>
</dbReference>
<dbReference type="Pfam" id="PF01618">
    <property type="entry name" value="MotA_ExbB"/>
    <property type="match status" value="1"/>
</dbReference>
<evidence type="ECO:0000259" key="9">
    <source>
        <dbReference type="Pfam" id="PF01618"/>
    </source>
</evidence>
<evidence type="ECO:0000256" key="4">
    <source>
        <dbReference type="ARBA" id="ARBA00022475"/>
    </source>
</evidence>
<dbReference type="GO" id="GO:0006935">
    <property type="term" value="P:chemotaxis"/>
    <property type="evidence" value="ECO:0007669"/>
    <property type="project" value="InterPro"/>
</dbReference>
<name>A0A1D3TQP9_9FIRM</name>
<dbReference type="AlphaFoldDB" id="A0A1D3TQP9"/>
<evidence type="ECO:0000256" key="2">
    <source>
        <dbReference type="ARBA" id="ARBA00008038"/>
    </source>
</evidence>
<dbReference type="PANTHER" id="PTHR30433">
    <property type="entry name" value="CHEMOTAXIS PROTEIN MOTA"/>
    <property type="match status" value="1"/>
</dbReference>